<evidence type="ECO:0000313" key="3">
    <source>
        <dbReference type="Proteomes" id="UP000366051"/>
    </source>
</evidence>
<dbReference type="EMBL" id="CP045875">
    <property type="protein sequence ID" value="QGG47518.1"/>
    <property type="molecule type" value="Genomic_DNA"/>
</dbReference>
<protein>
    <submittedName>
        <fullName evidence="2">Uncharacterized protein</fullName>
    </submittedName>
</protein>
<name>A0A5Q2MXV8_9FIRM</name>
<accession>A0A5Q2MXV8</accession>
<keyword evidence="1" id="KW-0175">Coiled coil</keyword>
<organism evidence="2 3">
    <name type="scientific">Heliorestis convoluta</name>
    <dbReference type="NCBI Taxonomy" id="356322"/>
    <lineage>
        <taxon>Bacteria</taxon>
        <taxon>Bacillati</taxon>
        <taxon>Bacillota</taxon>
        <taxon>Clostridia</taxon>
        <taxon>Eubacteriales</taxon>
        <taxon>Heliobacteriaceae</taxon>
        <taxon>Heliorestis</taxon>
    </lineage>
</organism>
<keyword evidence="3" id="KW-1185">Reference proteome</keyword>
<sequence>MLHELQNFQSQLNELALDDSFWAKSRKTEFNNRIDSLRQEINKLQAMRERQLRIENLERMLY</sequence>
<dbReference type="KEGG" id="hcv:FTV88_1371"/>
<proteinExistence type="predicted"/>
<reference evidence="3" key="1">
    <citation type="submission" date="2019-11" db="EMBL/GenBank/DDBJ databases">
        <title>Genome sequence of Heliorestis convoluta strain HH, an alkaliphilic and minimalistic phototrophic bacterium from a soda lake in Egypt.</title>
        <authorList>
            <person name="Dewey E.D."/>
            <person name="Stokes L.M."/>
            <person name="Burchell B.M."/>
            <person name="Shaffer K.N."/>
            <person name="Huntington A.M."/>
            <person name="Baker J.M."/>
            <person name="Nadendla S."/>
            <person name="Giglio M.G."/>
            <person name="Touchman J.W."/>
            <person name="Blankenship R.E."/>
            <person name="Madigan M.T."/>
            <person name="Sattley W.M."/>
        </authorList>
    </citation>
    <scope>NUCLEOTIDE SEQUENCE [LARGE SCALE GENOMIC DNA]</scope>
    <source>
        <strain evidence="3">HH</strain>
    </source>
</reference>
<dbReference type="Proteomes" id="UP000366051">
    <property type="component" value="Chromosome"/>
</dbReference>
<gene>
    <name evidence="2" type="ORF">FTV88_1371</name>
</gene>
<evidence type="ECO:0000313" key="2">
    <source>
        <dbReference type="EMBL" id="QGG47518.1"/>
    </source>
</evidence>
<evidence type="ECO:0000256" key="1">
    <source>
        <dbReference type="SAM" id="Coils"/>
    </source>
</evidence>
<dbReference type="AlphaFoldDB" id="A0A5Q2MXV8"/>
<feature type="coiled-coil region" evidence="1">
    <location>
        <begin position="27"/>
        <end position="54"/>
    </location>
</feature>